<keyword evidence="6" id="KW-1185">Reference proteome</keyword>
<dbReference type="PANTHER" id="PTHR44846:SF17">
    <property type="entry name" value="GNTR-FAMILY TRANSCRIPTIONAL REGULATOR"/>
    <property type="match status" value="1"/>
</dbReference>
<dbReference type="Proteomes" id="UP001612741">
    <property type="component" value="Unassembled WGS sequence"/>
</dbReference>
<reference evidence="5 6" key="1">
    <citation type="submission" date="2024-10" db="EMBL/GenBank/DDBJ databases">
        <title>The Natural Products Discovery Center: Release of the First 8490 Sequenced Strains for Exploring Actinobacteria Biosynthetic Diversity.</title>
        <authorList>
            <person name="Kalkreuter E."/>
            <person name="Kautsar S.A."/>
            <person name="Yang D."/>
            <person name="Bader C.D."/>
            <person name="Teijaro C.N."/>
            <person name="Fluegel L."/>
            <person name="Davis C.M."/>
            <person name="Simpson J.R."/>
            <person name="Lauterbach L."/>
            <person name="Steele A.D."/>
            <person name="Gui C."/>
            <person name="Meng S."/>
            <person name="Li G."/>
            <person name="Viehrig K."/>
            <person name="Ye F."/>
            <person name="Su P."/>
            <person name="Kiefer A.F."/>
            <person name="Nichols A."/>
            <person name="Cepeda A.J."/>
            <person name="Yan W."/>
            <person name="Fan B."/>
            <person name="Jiang Y."/>
            <person name="Adhikari A."/>
            <person name="Zheng C.-J."/>
            <person name="Schuster L."/>
            <person name="Cowan T.M."/>
            <person name="Smanski M.J."/>
            <person name="Chevrette M.G."/>
            <person name="De Carvalho L.P.S."/>
            <person name="Shen B."/>
        </authorList>
    </citation>
    <scope>NUCLEOTIDE SEQUENCE [LARGE SCALE GENOMIC DNA]</scope>
    <source>
        <strain evidence="5 6">NPDC050545</strain>
    </source>
</reference>
<keyword evidence="3" id="KW-0804">Transcription</keyword>
<dbReference type="RefSeq" id="WP_397090142.1">
    <property type="nucleotide sequence ID" value="NZ_JBITGY010000014.1"/>
</dbReference>
<dbReference type="SUPFAM" id="SSF64288">
    <property type="entry name" value="Chorismate lyase-like"/>
    <property type="match status" value="1"/>
</dbReference>
<evidence type="ECO:0000259" key="4">
    <source>
        <dbReference type="PROSITE" id="PS50949"/>
    </source>
</evidence>
<evidence type="ECO:0000313" key="6">
    <source>
        <dbReference type="Proteomes" id="UP001612741"/>
    </source>
</evidence>
<keyword evidence="1" id="KW-0805">Transcription regulation</keyword>
<evidence type="ECO:0000256" key="3">
    <source>
        <dbReference type="ARBA" id="ARBA00023163"/>
    </source>
</evidence>
<dbReference type="EMBL" id="JBITGY010000014">
    <property type="protein sequence ID" value="MFI6504401.1"/>
    <property type="molecule type" value="Genomic_DNA"/>
</dbReference>
<dbReference type="SUPFAM" id="SSF46785">
    <property type="entry name" value="Winged helix' DNA-binding domain"/>
    <property type="match status" value="1"/>
</dbReference>
<evidence type="ECO:0000313" key="5">
    <source>
        <dbReference type="EMBL" id="MFI6504401.1"/>
    </source>
</evidence>
<name>A0ABW7Z8M5_9ACTN</name>
<dbReference type="InterPro" id="IPR011663">
    <property type="entry name" value="UTRA"/>
</dbReference>
<dbReference type="CDD" id="cd07377">
    <property type="entry name" value="WHTH_GntR"/>
    <property type="match status" value="1"/>
</dbReference>
<dbReference type="PANTHER" id="PTHR44846">
    <property type="entry name" value="MANNOSYL-D-GLYCERATE TRANSPORT/METABOLISM SYSTEM REPRESSOR MNGR-RELATED"/>
    <property type="match status" value="1"/>
</dbReference>
<dbReference type="PROSITE" id="PS50949">
    <property type="entry name" value="HTH_GNTR"/>
    <property type="match status" value="1"/>
</dbReference>
<comment type="caution">
    <text evidence="5">The sequence shown here is derived from an EMBL/GenBank/DDBJ whole genome shotgun (WGS) entry which is preliminary data.</text>
</comment>
<dbReference type="PRINTS" id="PR00035">
    <property type="entry name" value="HTHGNTR"/>
</dbReference>
<dbReference type="Pfam" id="PF07702">
    <property type="entry name" value="UTRA"/>
    <property type="match status" value="1"/>
</dbReference>
<keyword evidence="2" id="KW-0238">DNA-binding</keyword>
<dbReference type="SMART" id="SM00345">
    <property type="entry name" value="HTH_GNTR"/>
    <property type="match status" value="1"/>
</dbReference>
<organism evidence="5 6">
    <name type="scientific">Nonomuraea typhae</name>
    <dbReference type="NCBI Taxonomy" id="2603600"/>
    <lineage>
        <taxon>Bacteria</taxon>
        <taxon>Bacillati</taxon>
        <taxon>Actinomycetota</taxon>
        <taxon>Actinomycetes</taxon>
        <taxon>Streptosporangiales</taxon>
        <taxon>Streptosporangiaceae</taxon>
        <taxon>Nonomuraea</taxon>
    </lineage>
</organism>
<dbReference type="Gene3D" id="1.10.10.10">
    <property type="entry name" value="Winged helix-like DNA-binding domain superfamily/Winged helix DNA-binding domain"/>
    <property type="match status" value="1"/>
</dbReference>
<dbReference type="InterPro" id="IPR036390">
    <property type="entry name" value="WH_DNA-bd_sf"/>
</dbReference>
<dbReference type="Pfam" id="PF00392">
    <property type="entry name" value="GntR"/>
    <property type="match status" value="1"/>
</dbReference>
<evidence type="ECO:0000256" key="1">
    <source>
        <dbReference type="ARBA" id="ARBA00023015"/>
    </source>
</evidence>
<proteinExistence type="predicted"/>
<gene>
    <name evidence="5" type="ORF">ACIBG2_43945</name>
</gene>
<evidence type="ECO:0000256" key="2">
    <source>
        <dbReference type="ARBA" id="ARBA00023125"/>
    </source>
</evidence>
<dbReference type="InterPro" id="IPR050679">
    <property type="entry name" value="Bact_HTH_transcr_reg"/>
</dbReference>
<feature type="domain" description="HTH gntR-type" evidence="4">
    <location>
        <begin position="7"/>
        <end position="75"/>
    </location>
</feature>
<sequence>METDEKDARWRIIATDLRAAILDGRYSPGGALPSEPELVRTYDVSRPTVRKAIETLVSEGLAYVMRGRGSFVRPMPERRTIIITDRDRPDLAAPGNHPDIQAFGWDLATRDSDSPLFTGETITANRDIAIILGVRSGHPVIHRRSMWHRGHTAVIHSASARLEINSYTNADLLPDWDDPKRHAQYRKRPGFFYQSLIREHGPIRWMTLTTARIAYEDERTALGMDHADAVLVIRRTMAHANGRPIEVTEVKAPADRYEIAYHREVANAPDIDLTPQELSDNGIDLVI</sequence>
<dbReference type="InterPro" id="IPR028978">
    <property type="entry name" value="Chorismate_lyase_/UTRA_dom_sf"/>
</dbReference>
<dbReference type="InterPro" id="IPR000524">
    <property type="entry name" value="Tscrpt_reg_HTH_GntR"/>
</dbReference>
<dbReference type="Gene3D" id="3.40.1410.10">
    <property type="entry name" value="Chorismate lyase-like"/>
    <property type="match status" value="1"/>
</dbReference>
<dbReference type="InterPro" id="IPR036388">
    <property type="entry name" value="WH-like_DNA-bd_sf"/>
</dbReference>
<protein>
    <submittedName>
        <fullName evidence="5">GntR family transcriptional regulator</fullName>
    </submittedName>
</protein>
<accession>A0ABW7Z8M5</accession>